<sequence length="47" mass="5293">MSGKRTDSGPYLRTWEDRQWRTGAAHPVGPLPHAEQTRAQGIPGREH</sequence>
<protein>
    <submittedName>
        <fullName evidence="2">Uncharacterized protein</fullName>
    </submittedName>
</protein>
<name>A0A0K2ANM9_STRA7</name>
<dbReference type="Proteomes" id="UP000061018">
    <property type="component" value="Chromosome"/>
</dbReference>
<gene>
    <name evidence="2" type="ORF">SAM23877_1549</name>
</gene>
<reference evidence="3" key="1">
    <citation type="journal article" date="2015" name="J. Biotechnol.">
        <title>Complete genome sequence of Streptomyces ambofaciens ATCC 23877, the spiramycin producer.</title>
        <authorList>
            <person name="Thibessard A."/>
            <person name="Haas D."/>
            <person name="Gerbaud C."/>
            <person name="Aigle B."/>
            <person name="Lautru S."/>
            <person name="Pernodet J.L."/>
            <person name="Leblond P."/>
        </authorList>
    </citation>
    <scope>NUCLEOTIDE SEQUENCE [LARGE SCALE GENOMIC DNA]</scope>
    <source>
        <strain evidence="3">ATCC 23877 / 3486 / DSM 40053 / JCM 4204 / NBRC 12836 / NRRL B-2516</strain>
    </source>
</reference>
<accession>A0A0K2ANM9</accession>
<dbReference type="KEGG" id="samb:SAM23877_1549"/>
<organism evidence="2 3">
    <name type="scientific">Streptomyces ambofaciens (strain ATCC 23877 / 3486 / DSM 40053 / JCM 4204 / NBRC 12836 / NRRL B-2516)</name>
    <dbReference type="NCBI Taxonomy" id="278992"/>
    <lineage>
        <taxon>Bacteria</taxon>
        <taxon>Bacillati</taxon>
        <taxon>Actinomycetota</taxon>
        <taxon>Actinomycetes</taxon>
        <taxon>Kitasatosporales</taxon>
        <taxon>Streptomycetaceae</taxon>
        <taxon>Streptomyces</taxon>
    </lineage>
</organism>
<proteinExistence type="predicted"/>
<dbReference type="EMBL" id="CP012382">
    <property type="protein sequence ID" value="AKZ54598.1"/>
    <property type="molecule type" value="Genomic_DNA"/>
</dbReference>
<evidence type="ECO:0000313" key="2">
    <source>
        <dbReference type="EMBL" id="AKZ54598.1"/>
    </source>
</evidence>
<feature type="region of interest" description="Disordered" evidence="1">
    <location>
        <begin position="1"/>
        <end position="47"/>
    </location>
</feature>
<dbReference type="AlphaFoldDB" id="A0A0K2ANM9"/>
<evidence type="ECO:0000256" key="1">
    <source>
        <dbReference type="SAM" id="MobiDB-lite"/>
    </source>
</evidence>
<evidence type="ECO:0000313" key="3">
    <source>
        <dbReference type="Proteomes" id="UP000061018"/>
    </source>
</evidence>